<evidence type="ECO:0000313" key="4">
    <source>
        <dbReference type="EMBL" id="KAL1850487.1"/>
    </source>
</evidence>
<accession>A0ABR3W114</accession>
<keyword evidence="5" id="KW-1185">Reference proteome</keyword>
<comment type="caution">
    <text evidence="4">The sequence shown here is derived from an EMBL/GenBank/DDBJ whole genome shotgun (WGS) entry which is preliminary data.</text>
</comment>
<keyword evidence="1" id="KW-0677">Repeat</keyword>
<reference evidence="4 5" key="1">
    <citation type="journal article" date="2024" name="IMA Fungus">
        <title>IMA Genome - F19 : A genome assembly and annotation guide to empower mycologists, including annotated draft genome sequences of Ceratocystis pirilliformis, Diaporthe australafricana, Fusarium ophioides, Paecilomyces lecythidis, and Sporothrix stenoceras.</title>
        <authorList>
            <person name="Aylward J."/>
            <person name="Wilson A.M."/>
            <person name="Visagie C.M."/>
            <person name="Spraker J."/>
            <person name="Barnes I."/>
            <person name="Buitendag C."/>
            <person name="Ceriani C."/>
            <person name="Del Mar Angel L."/>
            <person name="du Plessis D."/>
            <person name="Fuchs T."/>
            <person name="Gasser K."/>
            <person name="Kramer D."/>
            <person name="Li W."/>
            <person name="Munsamy K."/>
            <person name="Piso A."/>
            <person name="Price J.L."/>
            <person name="Sonnekus B."/>
            <person name="Thomas C."/>
            <person name="van der Nest A."/>
            <person name="van Dijk A."/>
            <person name="van Heerden A."/>
            <person name="van Vuuren N."/>
            <person name="Yilmaz N."/>
            <person name="Duong T.A."/>
            <person name="van der Merwe N.A."/>
            <person name="Wingfield M.J."/>
            <person name="Wingfield B.D."/>
        </authorList>
    </citation>
    <scope>NUCLEOTIDE SEQUENCE [LARGE SCALE GENOMIC DNA]</scope>
    <source>
        <strain evidence="4 5">CMW 18300</strain>
    </source>
</reference>
<gene>
    <name evidence="4" type="ORF">Daus18300_012901</name>
</gene>
<evidence type="ECO:0008006" key="6">
    <source>
        <dbReference type="Google" id="ProtNLM"/>
    </source>
</evidence>
<dbReference type="PANTHER" id="PTHR24123:SF33">
    <property type="entry name" value="PROTEIN HOS4"/>
    <property type="match status" value="1"/>
</dbReference>
<dbReference type="PROSITE" id="PS50088">
    <property type="entry name" value="ANK_REPEAT"/>
    <property type="match status" value="1"/>
</dbReference>
<dbReference type="Gene3D" id="1.25.40.20">
    <property type="entry name" value="Ankyrin repeat-containing domain"/>
    <property type="match status" value="2"/>
</dbReference>
<dbReference type="SMART" id="SM00248">
    <property type="entry name" value="ANK"/>
    <property type="match status" value="5"/>
</dbReference>
<dbReference type="PROSITE" id="PS50297">
    <property type="entry name" value="ANK_REP_REGION"/>
    <property type="match status" value="1"/>
</dbReference>
<name>A0ABR3W114_9PEZI</name>
<dbReference type="Proteomes" id="UP001583177">
    <property type="component" value="Unassembled WGS sequence"/>
</dbReference>
<evidence type="ECO:0000313" key="5">
    <source>
        <dbReference type="Proteomes" id="UP001583177"/>
    </source>
</evidence>
<dbReference type="InterPro" id="IPR002110">
    <property type="entry name" value="Ankyrin_rpt"/>
</dbReference>
<keyword evidence="2 3" id="KW-0040">ANK repeat</keyword>
<sequence length="287" mass="32076">MSLEPRSGHNVVPHLPQPPRRMHAETVYHFEAAISAGDWAAFDNYLSNFGPDKALGINDLYPVVFQAVIYDSATAIERLLCHGLTMRHNFVLEAIRARAKRSLDVMVKSWDMNEPISETEPTVLAYAVGDEEMTLYLLDHGADLNKQTYINLTPMSYAVQVAPPELIKTLLDRGGDVQNGELLHHALDRPTDTMEVLRILIDRGAPLNANMYENHEASRRLYPFVDFGTPLHKAAGMGNADIVRFLLERKADPTIKSTKGRTVMEWAMESGSAETVELLQLVSADHI</sequence>
<dbReference type="EMBL" id="JAWRVE010000185">
    <property type="protein sequence ID" value="KAL1850487.1"/>
    <property type="molecule type" value="Genomic_DNA"/>
</dbReference>
<organism evidence="4 5">
    <name type="scientific">Diaporthe australafricana</name>
    <dbReference type="NCBI Taxonomy" id="127596"/>
    <lineage>
        <taxon>Eukaryota</taxon>
        <taxon>Fungi</taxon>
        <taxon>Dikarya</taxon>
        <taxon>Ascomycota</taxon>
        <taxon>Pezizomycotina</taxon>
        <taxon>Sordariomycetes</taxon>
        <taxon>Sordariomycetidae</taxon>
        <taxon>Diaporthales</taxon>
        <taxon>Diaporthaceae</taxon>
        <taxon>Diaporthe</taxon>
    </lineage>
</organism>
<evidence type="ECO:0000256" key="1">
    <source>
        <dbReference type="ARBA" id="ARBA00022737"/>
    </source>
</evidence>
<feature type="repeat" description="ANK" evidence="3">
    <location>
        <begin position="226"/>
        <end position="258"/>
    </location>
</feature>
<dbReference type="InterPro" id="IPR036770">
    <property type="entry name" value="Ankyrin_rpt-contain_sf"/>
</dbReference>
<dbReference type="InterPro" id="IPR051165">
    <property type="entry name" value="Multifunctional_ANK_Repeat"/>
</dbReference>
<proteinExistence type="predicted"/>
<evidence type="ECO:0000256" key="3">
    <source>
        <dbReference type="PROSITE-ProRule" id="PRU00023"/>
    </source>
</evidence>
<protein>
    <recommendedName>
        <fullName evidence="6">Ankyrin repeat protein</fullName>
    </recommendedName>
</protein>
<dbReference type="SUPFAM" id="SSF48403">
    <property type="entry name" value="Ankyrin repeat"/>
    <property type="match status" value="1"/>
</dbReference>
<evidence type="ECO:0000256" key="2">
    <source>
        <dbReference type="ARBA" id="ARBA00023043"/>
    </source>
</evidence>
<dbReference type="PANTHER" id="PTHR24123">
    <property type="entry name" value="ANKYRIN REPEAT-CONTAINING"/>
    <property type="match status" value="1"/>
</dbReference>
<dbReference type="Pfam" id="PF12796">
    <property type="entry name" value="Ank_2"/>
    <property type="match status" value="1"/>
</dbReference>